<evidence type="ECO:0000313" key="2">
    <source>
        <dbReference type="EMBL" id="GMG81432.1"/>
    </source>
</evidence>
<gene>
    <name evidence="2" type="ORF">LNKW23_06450</name>
</gene>
<feature type="region of interest" description="Disordered" evidence="1">
    <location>
        <begin position="85"/>
        <end position="107"/>
    </location>
</feature>
<dbReference type="EMBL" id="BSYI01000003">
    <property type="protein sequence ID" value="GMG81432.1"/>
    <property type="molecule type" value="Genomic_DNA"/>
</dbReference>
<reference evidence="2 3" key="1">
    <citation type="submission" date="2023-04" db="EMBL/GenBank/DDBJ databases">
        <title>Marinoamorphus aggregata gen. nov., sp. Nov., isolate from tissue of brittle star Ophioplocus japonicus.</title>
        <authorList>
            <person name="Kawano K."/>
            <person name="Sawayama S."/>
            <person name="Nakagawa S."/>
        </authorList>
    </citation>
    <scope>NUCLEOTIDE SEQUENCE [LARGE SCALE GENOMIC DNA]</scope>
    <source>
        <strain evidence="2 3">NKW23</strain>
    </source>
</reference>
<dbReference type="Proteomes" id="UP001239909">
    <property type="component" value="Unassembled WGS sequence"/>
</dbReference>
<protein>
    <submittedName>
        <fullName evidence="2">Uncharacterized protein</fullName>
    </submittedName>
</protein>
<organism evidence="2 3">
    <name type="scientific">Paralimibaculum aggregatum</name>
    <dbReference type="NCBI Taxonomy" id="3036245"/>
    <lineage>
        <taxon>Bacteria</taxon>
        <taxon>Pseudomonadati</taxon>
        <taxon>Pseudomonadota</taxon>
        <taxon>Alphaproteobacteria</taxon>
        <taxon>Rhodobacterales</taxon>
        <taxon>Paracoccaceae</taxon>
        <taxon>Paralimibaculum</taxon>
    </lineage>
</organism>
<proteinExistence type="predicted"/>
<comment type="caution">
    <text evidence="2">The sequence shown here is derived from an EMBL/GenBank/DDBJ whole genome shotgun (WGS) entry which is preliminary data.</text>
</comment>
<evidence type="ECO:0000313" key="3">
    <source>
        <dbReference type="Proteomes" id="UP001239909"/>
    </source>
</evidence>
<accession>A0ABQ6LEM3</accession>
<dbReference type="RefSeq" id="WP_285670088.1">
    <property type="nucleotide sequence ID" value="NZ_BSYI01000003.1"/>
</dbReference>
<keyword evidence="3" id="KW-1185">Reference proteome</keyword>
<evidence type="ECO:0000256" key="1">
    <source>
        <dbReference type="SAM" id="MobiDB-lite"/>
    </source>
</evidence>
<sequence>MGATVVDTSLKVATWNAAKPKSYKGADLTNALKAYETATKKDIMVLAKLPDFKVSKLEGARDVYSTAATELKKVVTALGSIDTAGTKTHGELTKQAKTKEGDEKKQYEDAAAVARTMSLSARTHRQKLS</sequence>
<name>A0ABQ6LEM3_9RHOB</name>
<feature type="compositionally biased region" description="Basic and acidic residues" evidence="1">
    <location>
        <begin position="88"/>
        <end position="107"/>
    </location>
</feature>